<evidence type="ECO:0000313" key="2">
    <source>
        <dbReference type="Proteomes" id="UP000324831"/>
    </source>
</evidence>
<sequence>MSILSAIVKTLVAIGVTSGAAGVGSKIYLKNGHGFGTMNVAAVSEEKKPVVKRITYGSELKEVGYQLVETSTDKSVLLNIMMERLDPTKSSLTYTATTRFSVSPQVAFKTKEFKSRVGSTDYSLTVLQKPDEKYVDEWKTACITALDKDVTKEQLKVNSSNEGKELARLREWCTIPSVEQVLRRHKLKPLNTGNSSDDEKWKKVIAGGWFKKESSKKNWEDQSFITASDLETVVGKDEKGINSEDDVDESKINVFKNRCKEELKKPFVRNNFYLTTQFIKGISGEPKLTIDPFQEVALLCVESMTAEKYIKDALQGDVKEAVDLSSSDYCYMSDTDYSKWTTNNPLGGKTFWCAVKALYKNKG</sequence>
<evidence type="ECO:0000313" key="1">
    <source>
        <dbReference type="EMBL" id="GCE63922.1"/>
    </source>
</evidence>
<dbReference type="EMBL" id="BIMN01000006">
    <property type="protein sequence ID" value="GCE63922.1"/>
    <property type="molecule type" value="Genomic_DNA"/>
</dbReference>
<gene>
    <name evidence="1" type="ORF">MHSWG343_09290</name>
</gene>
<protein>
    <submittedName>
        <fullName evidence="1">Uncharacterized protein</fullName>
    </submittedName>
</protein>
<accession>A0A478FR80</accession>
<organism evidence="1 2">
    <name type="scientific">Candidatus Mycoplasma haematohominis</name>
    <dbReference type="NCBI Taxonomy" id="1494318"/>
    <lineage>
        <taxon>Bacteria</taxon>
        <taxon>Bacillati</taxon>
        <taxon>Mycoplasmatota</taxon>
        <taxon>Mollicutes</taxon>
        <taxon>Mycoplasmataceae</taxon>
        <taxon>Mycoplasma</taxon>
    </lineage>
</organism>
<dbReference type="Proteomes" id="UP000324831">
    <property type="component" value="Unassembled WGS sequence"/>
</dbReference>
<dbReference type="AlphaFoldDB" id="A0A478FR80"/>
<reference evidence="1 2" key="1">
    <citation type="submission" date="2019-01" db="EMBL/GenBank/DDBJ databases">
        <title>Draft genome sequences of Candidatus Mycoplasma haemohominis SWG34-3 identified from a patient with pyrexia, anemia and liver dysfunction.</title>
        <authorList>
            <person name="Sekizuka T."/>
            <person name="Hattori N."/>
            <person name="Katano H."/>
            <person name="Takuma T."/>
            <person name="Ito T."/>
            <person name="Arai N."/>
            <person name="Yanai R."/>
            <person name="Ishii S."/>
            <person name="Miura Y."/>
            <person name="Tokunaga T."/>
            <person name="Watanabe H."/>
            <person name="Nomura N."/>
            <person name="Eguchi J."/>
            <person name="Arai T."/>
            <person name="Hasegawa H."/>
            <person name="Nakamaki T."/>
            <person name="Wakita T."/>
            <person name="Niki Y."/>
            <person name="Kuroda M."/>
        </authorList>
    </citation>
    <scope>NUCLEOTIDE SEQUENCE [LARGE SCALE GENOMIC DNA]</scope>
    <source>
        <strain evidence="1">SWG34-3</strain>
    </source>
</reference>
<name>A0A478FR80_9MOLU</name>
<proteinExistence type="predicted"/>
<comment type="caution">
    <text evidence="1">The sequence shown here is derived from an EMBL/GenBank/DDBJ whole genome shotgun (WGS) entry which is preliminary data.</text>
</comment>